<dbReference type="InterPro" id="IPR007016">
    <property type="entry name" value="O-antigen_ligase-rel_domated"/>
</dbReference>
<feature type="transmembrane region" description="Helical" evidence="5">
    <location>
        <begin position="332"/>
        <end position="352"/>
    </location>
</feature>
<reference evidence="7 8" key="1">
    <citation type="submission" date="2019-09" db="EMBL/GenBank/DDBJ databases">
        <title>Genome sequence and assembly of Adhaeribacter sp.</title>
        <authorList>
            <person name="Chhetri G."/>
        </authorList>
    </citation>
    <scope>NUCLEOTIDE SEQUENCE [LARGE SCALE GENOMIC DNA]</scope>
    <source>
        <strain evidence="7 8">DK36</strain>
    </source>
</reference>
<evidence type="ECO:0000256" key="4">
    <source>
        <dbReference type="ARBA" id="ARBA00023136"/>
    </source>
</evidence>
<keyword evidence="4 5" id="KW-0472">Membrane</keyword>
<feature type="transmembrane region" description="Helical" evidence="5">
    <location>
        <begin position="201"/>
        <end position="217"/>
    </location>
</feature>
<dbReference type="GO" id="GO:0016874">
    <property type="term" value="F:ligase activity"/>
    <property type="evidence" value="ECO:0007669"/>
    <property type="project" value="UniProtKB-KW"/>
</dbReference>
<evidence type="ECO:0000256" key="2">
    <source>
        <dbReference type="ARBA" id="ARBA00022692"/>
    </source>
</evidence>
<evidence type="ECO:0000259" key="6">
    <source>
        <dbReference type="Pfam" id="PF04932"/>
    </source>
</evidence>
<feature type="transmembrane region" description="Helical" evidence="5">
    <location>
        <begin position="170"/>
        <end position="189"/>
    </location>
</feature>
<keyword evidence="2 5" id="KW-0812">Transmembrane</keyword>
<feature type="transmembrane region" description="Helical" evidence="5">
    <location>
        <begin position="62"/>
        <end position="78"/>
    </location>
</feature>
<dbReference type="Proteomes" id="UP000323426">
    <property type="component" value="Unassembled WGS sequence"/>
</dbReference>
<comment type="caution">
    <text evidence="7">The sequence shown here is derived from an EMBL/GenBank/DDBJ whole genome shotgun (WGS) entry which is preliminary data.</text>
</comment>
<name>A0A5M6DEA3_9BACT</name>
<keyword evidence="7" id="KW-0436">Ligase</keyword>
<feature type="transmembrane region" description="Helical" evidence="5">
    <location>
        <begin position="389"/>
        <end position="406"/>
    </location>
</feature>
<feature type="transmembrane region" description="Helical" evidence="5">
    <location>
        <begin position="246"/>
        <end position="265"/>
    </location>
</feature>
<feature type="transmembrane region" description="Helical" evidence="5">
    <location>
        <begin position="90"/>
        <end position="108"/>
    </location>
</feature>
<evidence type="ECO:0000256" key="5">
    <source>
        <dbReference type="SAM" id="Phobius"/>
    </source>
</evidence>
<dbReference type="Pfam" id="PF04932">
    <property type="entry name" value="Wzy_C"/>
    <property type="match status" value="1"/>
</dbReference>
<comment type="subcellular location">
    <subcellularLocation>
        <location evidence="1">Membrane</location>
        <topology evidence="1">Multi-pass membrane protein</topology>
    </subcellularLocation>
</comment>
<feature type="transmembrane region" description="Helical" evidence="5">
    <location>
        <begin position="223"/>
        <end position="239"/>
    </location>
</feature>
<accession>A0A5M6DEA3</accession>
<gene>
    <name evidence="7" type="ORF">F0145_13740</name>
</gene>
<feature type="transmembrane region" description="Helical" evidence="5">
    <location>
        <begin position="115"/>
        <end position="137"/>
    </location>
</feature>
<dbReference type="AlphaFoldDB" id="A0A5M6DEA3"/>
<organism evidence="7 8">
    <name type="scientific">Adhaeribacter rhizoryzae</name>
    <dbReference type="NCBI Taxonomy" id="2607907"/>
    <lineage>
        <taxon>Bacteria</taxon>
        <taxon>Pseudomonadati</taxon>
        <taxon>Bacteroidota</taxon>
        <taxon>Cytophagia</taxon>
        <taxon>Cytophagales</taxon>
        <taxon>Hymenobacteraceae</taxon>
        <taxon>Adhaeribacter</taxon>
    </lineage>
</organism>
<proteinExistence type="predicted"/>
<evidence type="ECO:0000313" key="7">
    <source>
        <dbReference type="EMBL" id="KAA5544746.1"/>
    </source>
</evidence>
<dbReference type="InterPro" id="IPR051533">
    <property type="entry name" value="WaaL-like"/>
</dbReference>
<sequence>MLTRLTRVATWRAIHLGAVLLLVISMPYKSNINSVFLGLVVVIFLFKTPLRQHFSFCFRNKRILAFVFFFLLHVLSVLNSSNLAAATKDVVLKLPFLLLPVSMAAFRWTPSRQKLILNAFIFNILILSVVSFLKTYYKIFNGGLLDFKDVLGYDWAYFAFIMPEAVNVHAPYFSLYIGVALLFICRQLLNNFRSYSWHQKFGWLALLVYFLLFLAVLSSRTAIFATLFTLGIWVSIYLIRRGYTRYLIGIGATLLLILFAFYSNFPYLKKKIENRSGVSTRSYIWQAGNSIVKENILFGVGTGDIKDNLRAAYQKIGFEEGLTHTYNAHNQYLQTAIGLGAIGFIALLLIFFTLIAEALSTQNILLLAFVILFGLCCITESLLSRQHGIILFCFFSSILPIFENVPKITPARFSSSLK</sequence>
<dbReference type="PANTHER" id="PTHR37422">
    <property type="entry name" value="TEICHURONIC ACID BIOSYNTHESIS PROTEIN TUAE"/>
    <property type="match status" value="1"/>
</dbReference>
<feature type="transmembrane region" description="Helical" evidence="5">
    <location>
        <begin position="364"/>
        <end position="383"/>
    </location>
</feature>
<keyword evidence="8" id="KW-1185">Reference proteome</keyword>
<evidence type="ECO:0000256" key="3">
    <source>
        <dbReference type="ARBA" id="ARBA00022989"/>
    </source>
</evidence>
<keyword evidence="3 5" id="KW-1133">Transmembrane helix</keyword>
<feature type="transmembrane region" description="Helical" evidence="5">
    <location>
        <begin position="32"/>
        <end position="50"/>
    </location>
</feature>
<feature type="transmembrane region" description="Helical" evidence="5">
    <location>
        <begin position="9"/>
        <end position="26"/>
    </location>
</feature>
<dbReference type="GO" id="GO:0016020">
    <property type="term" value="C:membrane"/>
    <property type="evidence" value="ECO:0007669"/>
    <property type="project" value="UniProtKB-SubCell"/>
</dbReference>
<evidence type="ECO:0000256" key="1">
    <source>
        <dbReference type="ARBA" id="ARBA00004141"/>
    </source>
</evidence>
<protein>
    <submittedName>
        <fullName evidence="7">O-antigen ligase family protein</fullName>
    </submittedName>
</protein>
<feature type="domain" description="O-antigen ligase-related" evidence="6">
    <location>
        <begin position="206"/>
        <end position="348"/>
    </location>
</feature>
<evidence type="ECO:0000313" key="8">
    <source>
        <dbReference type="Proteomes" id="UP000323426"/>
    </source>
</evidence>
<dbReference type="PANTHER" id="PTHR37422:SF13">
    <property type="entry name" value="LIPOPOLYSACCHARIDE BIOSYNTHESIS PROTEIN PA4999-RELATED"/>
    <property type="match status" value="1"/>
</dbReference>
<dbReference type="EMBL" id="VWSF01000010">
    <property type="protein sequence ID" value="KAA5544746.1"/>
    <property type="molecule type" value="Genomic_DNA"/>
</dbReference>